<dbReference type="InterPro" id="IPR050397">
    <property type="entry name" value="Env_Response_Regulators"/>
</dbReference>
<dbReference type="GO" id="GO:0005829">
    <property type="term" value="C:cytosol"/>
    <property type="evidence" value="ECO:0007669"/>
    <property type="project" value="TreeGrafter"/>
</dbReference>
<dbReference type="GO" id="GO:0003677">
    <property type="term" value="F:DNA binding"/>
    <property type="evidence" value="ECO:0007669"/>
    <property type="project" value="UniProtKB-KW"/>
</dbReference>
<dbReference type="PRINTS" id="PR00034">
    <property type="entry name" value="HTHCRP"/>
</dbReference>
<evidence type="ECO:0000313" key="6">
    <source>
        <dbReference type="EMBL" id="SBW07396.1"/>
    </source>
</evidence>
<accession>A0A212K6W3</accession>
<dbReference type="PROSITE" id="PS00042">
    <property type="entry name" value="HTH_CRP_1"/>
    <property type="match status" value="1"/>
</dbReference>
<dbReference type="InterPro" id="IPR000595">
    <property type="entry name" value="cNMP-bd_dom"/>
</dbReference>
<proteinExistence type="predicted"/>
<feature type="domain" description="Cyclic nucleotide-binding" evidence="4">
    <location>
        <begin position="22"/>
        <end position="142"/>
    </location>
</feature>
<organism evidence="6">
    <name type="scientific">uncultured Eubacteriales bacterium</name>
    <dbReference type="NCBI Taxonomy" id="172733"/>
    <lineage>
        <taxon>Bacteria</taxon>
        <taxon>Bacillati</taxon>
        <taxon>Bacillota</taxon>
        <taxon>Clostridia</taxon>
        <taxon>Eubacteriales</taxon>
        <taxon>environmental samples</taxon>
    </lineage>
</organism>
<evidence type="ECO:0000256" key="3">
    <source>
        <dbReference type="ARBA" id="ARBA00023163"/>
    </source>
</evidence>
<dbReference type="GO" id="GO:0003700">
    <property type="term" value="F:DNA-binding transcription factor activity"/>
    <property type="evidence" value="ECO:0007669"/>
    <property type="project" value="InterPro"/>
</dbReference>
<dbReference type="InterPro" id="IPR018490">
    <property type="entry name" value="cNMP-bd_dom_sf"/>
</dbReference>
<sequence length="240" mass="26503">MTGCACCSQDCLDKLCAHKIPVFASLSPEEMGRFSSIARHYRYEKGEPITLEGEDLNALVILSEGSAKAYKLTPDGREQILYVFSQGDFFGERNLLGGRKSAYTVEALEPVRTCAFGRDEFYALLRANPDIAIKVIEELEKRMERMENAVQSMGVRSLDSRIGGLLLDFAEKYGDLTSEGVLIRLPLSREGMANFLGVARETVSRKLSQLEADGILRTVGNKALLLLNGEELKSLAGKIE</sequence>
<dbReference type="PROSITE" id="PS51063">
    <property type="entry name" value="HTH_CRP_2"/>
    <property type="match status" value="1"/>
</dbReference>
<dbReference type="SUPFAM" id="SSF46785">
    <property type="entry name" value="Winged helix' DNA-binding domain"/>
    <property type="match status" value="1"/>
</dbReference>
<gene>
    <name evidence="6" type="ORF">KL86CLO1_12296</name>
</gene>
<keyword evidence="1" id="KW-0805">Transcription regulation</keyword>
<protein>
    <submittedName>
        <fullName evidence="6">Transcriptional regulator, Crp/Fnr family</fullName>
    </submittedName>
</protein>
<keyword evidence="2" id="KW-0238">DNA-binding</keyword>
<evidence type="ECO:0000256" key="1">
    <source>
        <dbReference type="ARBA" id="ARBA00023015"/>
    </source>
</evidence>
<dbReference type="CDD" id="cd00038">
    <property type="entry name" value="CAP_ED"/>
    <property type="match status" value="1"/>
</dbReference>
<dbReference type="AlphaFoldDB" id="A0A212K6W3"/>
<dbReference type="PANTHER" id="PTHR24567">
    <property type="entry name" value="CRP FAMILY TRANSCRIPTIONAL REGULATORY PROTEIN"/>
    <property type="match status" value="1"/>
</dbReference>
<dbReference type="Gene3D" id="1.10.10.10">
    <property type="entry name" value="Winged helix-like DNA-binding domain superfamily/Winged helix DNA-binding domain"/>
    <property type="match status" value="1"/>
</dbReference>
<dbReference type="InterPro" id="IPR036390">
    <property type="entry name" value="WH_DNA-bd_sf"/>
</dbReference>
<dbReference type="Pfam" id="PF13545">
    <property type="entry name" value="HTH_Crp_2"/>
    <property type="match status" value="1"/>
</dbReference>
<keyword evidence="3" id="KW-0804">Transcription</keyword>
<dbReference type="SMART" id="SM00419">
    <property type="entry name" value="HTH_CRP"/>
    <property type="match status" value="1"/>
</dbReference>
<dbReference type="Pfam" id="PF00027">
    <property type="entry name" value="cNMP_binding"/>
    <property type="match status" value="1"/>
</dbReference>
<evidence type="ECO:0000256" key="2">
    <source>
        <dbReference type="ARBA" id="ARBA00023125"/>
    </source>
</evidence>
<dbReference type="CDD" id="cd00092">
    <property type="entry name" value="HTH_CRP"/>
    <property type="match status" value="1"/>
</dbReference>
<dbReference type="Gene3D" id="2.60.120.10">
    <property type="entry name" value="Jelly Rolls"/>
    <property type="match status" value="1"/>
</dbReference>
<dbReference type="InterPro" id="IPR018335">
    <property type="entry name" value="Tscrpt_reg_HTH_Crp-type_CS"/>
</dbReference>
<feature type="domain" description="HTH crp-type" evidence="5">
    <location>
        <begin position="156"/>
        <end position="230"/>
    </location>
</feature>
<dbReference type="PROSITE" id="PS50042">
    <property type="entry name" value="CNMP_BINDING_3"/>
    <property type="match status" value="1"/>
</dbReference>
<evidence type="ECO:0000259" key="4">
    <source>
        <dbReference type="PROSITE" id="PS50042"/>
    </source>
</evidence>
<evidence type="ECO:0000259" key="5">
    <source>
        <dbReference type="PROSITE" id="PS51063"/>
    </source>
</evidence>
<dbReference type="SUPFAM" id="SSF51206">
    <property type="entry name" value="cAMP-binding domain-like"/>
    <property type="match status" value="1"/>
</dbReference>
<reference evidence="6" key="1">
    <citation type="submission" date="2016-04" db="EMBL/GenBank/DDBJ databases">
        <authorList>
            <person name="Evans L.H."/>
            <person name="Alamgir A."/>
            <person name="Owens N."/>
            <person name="Weber N.D."/>
            <person name="Virtaneva K."/>
            <person name="Barbian K."/>
            <person name="Babar A."/>
            <person name="Rosenke K."/>
        </authorList>
    </citation>
    <scope>NUCLEOTIDE SEQUENCE</scope>
    <source>
        <strain evidence="6">86</strain>
    </source>
</reference>
<dbReference type="SMART" id="SM00100">
    <property type="entry name" value="cNMP"/>
    <property type="match status" value="1"/>
</dbReference>
<dbReference type="EMBL" id="FLUN01000001">
    <property type="protein sequence ID" value="SBW07396.1"/>
    <property type="molecule type" value="Genomic_DNA"/>
</dbReference>
<dbReference type="PANTHER" id="PTHR24567:SF28">
    <property type="entry name" value="LISTERIOLYSIN REGULATORY PROTEIN"/>
    <property type="match status" value="1"/>
</dbReference>
<name>A0A212K6W3_9FIRM</name>
<dbReference type="InterPro" id="IPR036388">
    <property type="entry name" value="WH-like_DNA-bd_sf"/>
</dbReference>
<dbReference type="InterPro" id="IPR014710">
    <property type="entry name" value="RmlC-like_jellyroll"/>
</dbReference>
<dbReference type="InterPro" id="IPR012318">
    <property type="entry name" value="HTH_CRP"/>
</dbReference>